<gene>
    <name evidence="1" type="ORF">M6B38_286120</name>
</gene>
<name>A0AAX6HXW8_IRIPA</name>
<evidence type="ECO:0000313" key="1">
    <source>
        <dbReference type="EMBL" id="KAJ6845876.1"/>
    </source>
</evidence>
<organism evidence="1 2">
    <name type="scientific">Iris pallida</name>
    <name type="common">Sweet iris</name>
    <dbReference type="NCBI Taxonomy" id="29817"/>
    <lineage>
        <taxon>Eukaryota</taxon>
        <taxon>Viridiplantae</taxon>
        <taxon>Streptophyta</taxon>
        <taxon>Embryophyta</taxon>
        <taxon>Tracheophyta</taxon>
        <taxon>Spermatophyta</taxon>
        <taxon>Magnoliopsida</taxon>
        <taxon>Liliopsida</taxon>
        <taxon>Asparagales</taxon>
        <taxon>Iridaceae</taxon>
        <taxon>Iridoideae</taxon>
        <taxon>Irideae</taxon>
        <taxon>Iris</taxon>
    </lineage>
</organism>
<sequence>MRSLRRRSSSSMSDRLVSLRKIWYAQKELFDSYYCILPHQFV</sequence>
<keyword evidence="2" id="KW-1185">Reference proteome</keyword>
<reference evidence="1" key="1">
    <citation type="journal article" date="2023" name="GigaByte">
        <title>Genome assembly of the bearded iris, Iris pallida Lam.</title>
        <authorList>
            <person name="Bruccoleri R.E."/>
            <person name="Oakeley E.J."/>
            <person name="Faust A.M.E."/>
            <person name="Altorfer M."/>
            <person name="Dessus-Babus S."/>
            <person name="Burckhardt D."/>
            <person name="Oertli M."/>
            <person name="Naumann U."/>
            <person name="Petersen F."/>
            <person name="Wong J."/>
        </authorList>
    </citation>
    <scope>NUCLEOTIDE SEQUENCE</scope>
    <source>
        <strain evidence="1">GSM-AAB239-AS_SAM_17_03QT</strain>
    </source>
</reference>
<accession>A0AAX6HXW8</accession>
<dbReference type="Proteomes" id="UP001140949">
    <property type="component" value="Unassembled WGS sequence"/>
</dbReference>
<reference evidence="1" key="2">
    <citation type="submission" date="2023-04" db="EMBL/GenBank/DDBJ databases">
        <authorList>
            <person name="Bruccoleri R.E."/>
            <person name="Oakeley E.J."/>
            <person name="Faust A.-M."/>
            <person name="Dessus-Babus S."/>
            <person name="Altorfer M."/>
            <person name="Burckhardt D."/>
            <person name="Oertli M."/>
            <person name="Naumann U."/>
            <person name="Petersen F."/>
            <person name="Wong J."/>
        </authorList>
    </citation>
    <scope>NUCLEOTIDE SEQUENCE</scope>
    <source>
        <strain evidence="1">GSM-AAB239-AS_SAM_17_03QT</strain>
        <tissue evidence="1">Leaf</tissue>
    </source>
</reference>
<protein>
    <submittedName>
        <fullName evidence="1">Uncharacterized protein</fullName>
    </submittedName>
</protein>
<dbReference type="EMBL" id="JANAVB010005627">
    <property type="protein sequence ID" value="KAJ6845876.1"/>
    <property type="molecule type" value="Genomic_DNA"/>
</dbReference>
<comment type="caution">
    <text evidence="1">The sequence shown here is derived from an EMBL/GenBank/DDBJ whole genome shotgun (WGS) entry which is preliminary data.</text>
</comment>
<evidence type="ECO:0000313" key="2">
    <source>
        <dbReference type="Proteomes" id="UP001140949"/>
    </source>
</evidence>
<dbReference type="AlphaFoldDB" id="A0AAX6HXW8"/>
<proteinExistence type="predicted"/>